<gene>
    <name evidence="3" type="ORF">NLI96_g4481</name>
</gene>
<feature type="domain" description="Fe2OG dioxygenase" evidence="2">
    <location>
        <begin position="120"/>
        <end position="237"/>
    </location>
</feature>
<dbReference type="EMBL" id="JANAWD010000132">
    <property type="protein sequence ID" value="KAJ3486077.1"/>
    <property type="molecule type" value="Genomic_DNA"/>
</dbReference>
<evidence type="ECO:0000313" key="3">
    <source>
        <dbReference type="EMBL" id="KAJ3486077.1"/>
    </source>
</evidence>
<dbReference type="GO" id="GO:0051213">
    <property type="term" value="F:dioxygenase activity"/>
    <property type="evidence" value="ECO:0007669"/>
    <property type="project" value="InterPro"/>
</dbReference>
<comment type="caution">
    <text evidence="3">The sequence shown here is derived from an EMBL/GenBank/DDBJ whole genome shotgun (WGS) entry which is preliminary data.</text>
</comment>
<accession>A0AAD5V4U5</accession>
<dbReference type="AlphaFoldDB" id="A0AAD5V4U5"/>
<dbReference type="InterPro" id="IPR027450">
    <property type="entry name" value="AlkB-like"/>
</dbReference>
<protein>
    <recommendedName>
        <fullName evidence="2">Fe2OG dioxygenase domain-containing protein</fullName>
    </recommendedName>
</protein>
<evidence type="ECO:0000256" key="1">
    <source>
        <dbReference type="SAM" id="MobiDB-lite"/>
    </source>
</evidence>
<organism evidence="3 4">
    <name type="scientific">Meripilus lineatus</name>
    <dbReference type="NCBI Taxonomy" id="2056292"/>
    <lineage>
        <taxon>Eukaryota</taxon>
        <taxon>Fungi</taxon>
        <taxon>Dikarya</taxon>
        <taxon>Basidiomycota</taxon>
        <taxon>Agaricomycotina</taxon>
        <taxon>Agaricomycetes</taxon>
        <taxon>Polyporales</taxon>
        <taxon>Meripilaceae</taxon>
        <taxon>Meripilus</taxon>
    </lineage>
</organism>
<reference evidence="3" key="1">
    <citation type="submission" date="2022-07" db="EMBL/GenBank/DDBJ databases">
        <title>Genome Sequence of Physisporinus lineatus.</title>
        <authorList>
            <person name="Buettner E."/>
        </authorList>
    </citation>
    <scope>NUCLEOTIDE SEQUENCE</scope>
    <source>
        <strain evidence="3">VT162</strain>
    </source>
</reference>
<dbReference type="InterPro" id="IPR005123">
    <property type="entry name" value="Oxoglu/Fe-dep_dioxygenase_dom"/>
</dbReference>
<sequence>MATITQDHHHSQGHRKASVDHTYLGPNDKIGEGDTSLVLNILPPDLAETAFESLRKEVKWNTMFHRGGEVPRLVAVEGEVNPDGSFPIYRHPADESPPLLPFSPTVALIREHVQKVLGHPVNHVLIQHYRSGADYISEHSDKTVDVVKGSSIVNVSLGAQRVMTLRSKKEGATPGESVKRAIERIPLPHNSMFVMGLETNAKWMHGVRHDNRPPKTKSEEERFNNGERISLTFRQIGTYLTSDQKRIFGQGAKGKTMEDARPVILGGAEAEKLIIGFGNENHQSDFDWDANYGEGFDVLHFTPRDST</sequence>
<evidence type="ECO:0000313" key="4">
    <source>
        <dbReference type="Proteomes" id="UP001212997"/>
    </source>
</evidence>
<dbReference type="Proteomes" id="UP001212997">
    <property type="component" value="Unassembled WGS sequence"/>
</dbReference>
<feature type="compositionally biased region" description="Basic and acidic residues" evidence="1">
    <location>
        <begin position="1"/>
        <end position="10"/>
    </location>
</feature>
<dbReference type="InterPro" id="IPR032854">
    <property type="entry name" value="ALKBH3"/>
</dbReference>
<dbReference type="GO" id="GO:0006307">
    <property type="term" value="P:DNA alkylation repair"/>
    <property type="evidence" value="ECO:0007669"/>
    <property type="project" value="InterPro"/>
</dbReference>
<name>A0AAD5V4U5_9APHY</name>
<dbReference type="Gene3D" id="2.60.120.590">
    <property type="entry name" value="Alpha-ketoglutarate-dependent dioxygenase AlkB-like"/>
    <property type="match status" value="1"/>
</dbReference>
<evidence type="ECO:0000259" key="2">
    <source>
        <dbReference type="PROSITE" id="PS51471"/>
    </source>
</evidence>
<proteinExistence type="predicted"/>
<keyword evidence="4" id="KW-1185">Reference proteome</keyword>
<dbReference type="PROSITE" id="PS51471">
    <property type="entry name" value="FE2OG_OXY"/>
    <property type="match status" value="1"/>
</dbReference>
<dbReference type="PANTHER" id="PTHR31212:SF5">
    <property type="entry name" value="ISOCHORISMATASE FAMILY PROTEIN FAMILY (AFU_ORTHOLOGUE AFUA_3G14500)"/>
    <property type="match status" value="1"/>
</dbReference>
<feature type="region of interest" description="Disordered" evidence="1">
    <location>
        <begin position="1"/>
        <end position="24"/>
    </location>
</feature>
<dbReference type="Pfam" id="PF13532">
    <property type="entry name" value="2OG-FeII_Oxy_2"/>
    <property type="match status" value="1"/>
</dbReference>
<dbReference type="PANTHER" id="PTHR31212">
    <property type="entry name" value="ALPHA-KETOGLUTARATE-DEPENDENT DIOXYGENASE ALKB HOMOLOG 3"/>
    <property type="match status" value="1"/>
</dbReference>
<dbReference type="InterPro" id="IPR037151">
    <property type="entry name" value="AlkB-like_sf"/>
</dbReference>
<dbReference type="SUPFAM" id="SSF51197">
    <property type="entry name" value="Clavaminate synthase-like"/>
    <property type="match status" value="1"/>
</dbReference>